<protein>
    <submittedName>
        <fullName evidence="2">Uncharacterized protein</fullName>
    </submittedName>
</protein>
<accession>A0A1Y3B6F8</accession>
<gene>
    <name evidence="2" type="ORF">BLA29_010949</name>
</gene>
<feature type="compositionally biased region" description="Basic and acidic residues" evidence="1">
    <location>
        <begin position="1"/>
        <end position="15"/>
    </location>
</feature>
<evidence type="ECO:0000313" key="3">
    <source>
        <dbReference type="Proteomes" id="UP000194236"/>
    </source>
</evidence>
<comment type="caution">
    <text evidence="2">The sequence shown here is derived from an EMBL/GenBank/DDBJ whole genome shotgun (WGS) entry which is preliminary data.</text>
</comment>
<name>A0A1Y3B6F8_EURMA</name>
<feature type="region of interest" description="Disordered" evidence="1">
    <location>
        <begin position="1"/>
        <end position="37"/>
    </location>
</feature>
<evidence type="ECO:0000313" key="2">
    <source>
        <dbReference type="EMBL" id="OTF75538.1"/>
    </source>
</evidence>
<feature type="non-terminal residue" evidence="2">
    <location>
        <position position="62"/>
    </location>
</feature>
<evidence type="ECO:0000256" key="1">
    <source>
        <dbReference type="SAM" id="MobiDB-lite"/>
    </source>
</evidence>
<sequence>MERSGDSNDAGHFHETTIYQPSNHGHHHHPLHNQVDHNDQSSLLHRPQNIHYEIRDGALPDI</sequence>
<dbReference type="AlphaFoldDB" id="A0A1Y3B6F8"/>
<keyword evidence="3" id="KW-1185">Reference proteome</keyword>
<dbReference type="EMBL" id="MUJZ01041433">
    <property type="protein sequence ID" value="OTF75538.1"/>
    <property type="molecule type" value="Genomic_DNA"/>
</dbReference>
<proteinExistence type="predicted"/>
<dbReference type="Proteomes" id="UP000194236">
    <property type="component" value="Unassembled WGS sequence"/>
</dbReference>
<organism evidence="2 3">
    <name type="scientific">Euroglyphus maynei</name>
    <name type="common">Mayne's house dust mite</name>
    <dbReference type="NCBI Taxonomy" id="6958"/>
    <lineage>
        <taxon>Eukaryota</taxon>
        <taxon>Metazoa</taxon>
        <taxon>Ecdysozoa</taxon>
        <taxon>Arthropoda</taxon>
        <taxon>Chelicerata</taxon>
        <taxon>Arachnida</taxon>
        <taxon>Acari</taxon>
        <taxon>Acariformes</taxon>
        <taxon>Sarcoptiformes</taxon>
        <taxon>Astigmata</taxon>
        <taxon>Psoroptidia</taxon>
        <taxon>Analgoidea</taxon>
        <taxon>Pyroglyphidae</taxon>
        <taxon>Pyroglyphinae</taxon>
        <taxon>Euroglyphus</taxon>
    </lineage>
</organism>
<reference evidence="2 3" key="1">
    <citation type="submission" date="2017-03" db="EMBL/GenBank/DDBJ databases">
        <title>Genome Survey of Euroglyphus maynei.</title>
        <authorList>
            <person name="Arlian L.G."/>
            <person name="Morgan M.S."/>
            <person name="Rider S.D."/>
        </authorList>
    </citation>
    <scope>NUCLEOTIDE SEQUENCE [LARGE SCALE GENOMIC DNA]</scope>
    <source>
        <strain evidence="2">Arlian Lab</strain>
        <tissue evidence="2">Whole body</tissue>
    </source>
</reference>